<reference evidence="2 3" key="1">
    <citation type="journal article" date="2024" name="G3 (Bethesda)">
        <title>Genome assembly of Hibiscus sabdariffa L. provides insights into metabolisms of medicinal natural products.</title>
        <authorList>
            <person name="Kim T."/>
        </authorList>
    </citation>
    <scope>NUCLEOTIDE SEQUENCE [LARGE SCALE GENOMIC DNA]</scope>
    <source>
        <strain evidence="2">TK-2024</strain>
        <tissue evidence="2">Old leaves</tissue>
    </source>
</reference>
<proteinExistence type="predicted"/>
<gene>
    <name evidence="2" type="ORF">V6N12_045544</name>
</gene>
<accession>A0ABR2G3N6</accession>
<feature type="region of interest" description="Disordered" evidence="1">
    <location>
        <begin position="397"/>
        <end position="427"/>
    </location>
</feature>
<feature type="compositionally biased region" description="Basic residues" evidence="1">
    <location>
        <begin position="409"/>
        <end position="418"/>
    </location>
</feature>
<organism evidence="2 3">
    <name type="scientific">Hibiscus sabdariffa</name>
    <name type="common">roselle</name>
    <dbReference type="NCBI Taxonomy" id="183260"/>
    <lineage>
        <taxon>Eukaryota</taxon>
        <taxon>Viridiplantae</taxon>
        <taxon>Streptophyta</taxon>
        <taxon>Embryophyta</taxon>
        <taxon>Tracheophyta</taxon>
        <taxon>Spermatophyta</taxon>
        <taxon>Magnoliopsida</taxon>
        <taxon>eudicotyledons</taxon>
        <taxon>Gunneridae</taxon>
        <taxon>Pentapetalae</taxon>
        <taxon>rosids</taxon>
        <taxon>malvids</taxon>
        <taxon>Malvales</taxon>
        <taxon>Malvaceae</taxon>
        <taxon>Malvoideae</taxon>
        <taxon>Hibiscus</taxon>
    </lineage>
</organism>
<evidence type="ECO:0000313" key="2">
    <source>
        <dbReference type="EMBL" id="KAK8593464.1"/>
    </source>
</evidence>
<protein>
    <submittedName>
        <fullName evidence="2">Uncharacterized protein</fullName>
    </submittedName>
</protein>
<keyword evidence="3" id="KW-1185">Reference proteome</keyword>
<dbReference type="EMBL" id="JBBPBM010000003">
    <property type="protein sequence ID" value="KAK8593464.1"/>
    <property type="molecule type" value="Genomic_DNA"/>
</dbReference>
<sequence>MQFMFPSNILETSHNHEKYGVDLVTLSYVDFGRRPSGVVASITIPNLLEQLGSLVDLGIQPKTRKPREHGIIVNDIVDMDLVASDSRVAAMDGVEASSPGEGIAEQKVPRKSYAAMVTTPAIKGSDLSLAFFEDNIVIPNTDCVVDNSGTFPKIRFSERVHEMIDRSMQRVVIVRLLGRSIGYKTLAYRIPTLWQPQERVDVVTYAYSGQEMSEKLAKSDESVYSSCMVFDKHRRRPSRASVNNVGSPKHGGSWFATLNSVVEEDVTLSSVANQELSNVHNHKKKGKLPARDLTPSHVDAMFQVEPQFSSRKCNSSSLGFMVDKRASSTIVQPKNPLTDIPNVPNKMGGKVSVIPMIDGSVAHVRTHGLMIAASFHKAVSIVEGKHENQIITWLRGSNQSGKGTTSVKGVHKKNLKMSKKNDSCVPP</sequence>
<evidence type="ECO:0000313" key="3">
    <source>
        <dbReference type="Proteomes" id="UP001472677"/>
    </source>
</evidence>
<dbReference type="Proteomes" id="UP001472677">
    <property type="component" value="Unassembled WGS sequence"/>
</dbReference>
<feature type="compositionally biased region" description="Polar residues" evidence="1">
    <location>
        <begin position="397"/>
        <end position="407"/>
    </location>
</feature>
<comment type="caution">
    <text evidence="2">The sequence shown here is derived from an EMBL/GenBank/DDBJ whole genome shotgun (WGS) entry which is preliminary data.</text>
</comment>
<name>A0ABR2G3N6_9ROSI</name>
<evidence type="ECO:0000256" key="1">
    <source>
        <dbReference type="SAM" id="MobiDB-lite"/>
    </source>
</evidence>